<evidence type="ECO:0000313" key="5">
    <source>
        <dbReference type="EMBL" id="HIR89969.1"/>
    </source>
</evidence>
<name>A0A9D1JED5_9FIRM</name>
<dbReference type="Proteomes" id="UP000824201">
    <property type="component" value="Unassembled WGS sequence"/>
</dbReference>
<evidence type="ECO:0000313" key="6">
    <source>
        <dbReference type="Proteomes" id="UP000824201"/>
    </source>
</evidence>
<sequence length="142" mass="16988">MFKLMGKYIATLYRQEQKYINNAMKEYKLGFSSYKFLFHISRHEGISQKELCKILNIDEALATRTVKKMEEQKIAYRKKGENDSHSYALYLTDYGKQILPELTNIIEQWWDDVMVDMSKEEAETVFKLVEKMYWKARSMNEA</sequence>
<dbReference type="Gene3D" id="1.10.10.10">
    <property type="entry name" value="Winged helix-like DNA-binding domain superfamily/Winged helix DNA-binding domain"/>
    <property type="match status" value="1"/>
</dbReference>
<feature type="domain" description="HTH marR-type" evidence="4">
    <location>
        <begin position="1"/>
        <end position="134"/>
    </location>
</feature>
<comment type="caution">
    <text evidence="5">The sequence shown here is derived from an EMBL/GenBank/DDBJ whole genome shotgun (WGS) entry which is preliminary data.</text>
</comment>
<dbReference type="EMBL" id="DVHN01000193">
    <property type="protein sequence ID" value="HIR89969.1"/>
    <property type="molecule type" value="Genomic_DNA"/>
</dbReference>
<dbReference type="PANTHER" id="PTHR42756">
    <property type="entry name" value="TRANSCRIPTIONAL REGULATOR, MARR"/>
    <property type="match status" value="1"/>
</dbReference>
<keyword evidence="2" id="KW-0238">DNA-binding</keyword>
<reference evidence="5" key="1">
    <citation type="submission" date="2020-10" db="EMBL/GenBank/DDBJ databases">
        <authorList>
            <person name="Gilroy R."/>
        </authorList>
    </citation>
    <scope>NUCLEOTIDE SEQUENCE</scope>
    <source>
        <strain evidence="5">ChiW13-3771</strain>
    </source>
</reference>
<protein>
    <submittedName>
        <fullName evidence="5">MarR family transcriptional regulator</fullName>
    </submittedName>
</protein>
<dbReference type="Pfam" id="PF12802">
    <property type="entry name" value="MarR_2"/>
    <property type="match status" value="1"/>
</dbReference>
<keyword evidence="1" id="KW-0805">Transcription regulation</keyword>
<evidence type="ECO:0000256" key="2">
    <source>
        <dbReference type="ARBA" id="ARBA00023125"/>
    </source>
</evidence>
<reference evidence="5" key="2">
    <citation type="journal article" date="2021" name="PeerJ">
        <title>Extensive microbial diversity within the chicken gut microbiome revealed by metagenomics and culture.</title>
        <authorList>
            <person name="Gilroy R."/>
            <person name="Ravi A."/>
            <person name="Getino M."/>
            <person name="Pursley I."/>
            <person name="Horton D.L."/>
            <person name="Alikhan N.F."/>
            <person name="Baker D."/>
            <person name="Gharbi K."/>
            <person name="Hall N."/>
            <person name="Watson M."/>
            <person name="Adriaenssens E.M."/>
            <person name="Foster-Nyarko E."/>
            <person name="Jarju S."/>
            <person name="Secka A."/>
            <person name="Antonio M."/>
            <person name="Oren A."/>
            <person name="Chaudhuri R.R."/>
            <person name="La Ragione R."/>
            <person name="Hildebrand F."/>
            <person name="Pallen M.J."/>
        </authorList>
    </citation>
    <scope>NUCLEOTIDE SEQUENCE</scope>
    <source>
        <strain evidence="5">ChiW13-3771</strain>
    </source>
</reference>
<dbReference type="InterPro" id="IPR000835">
    <property type="entry name" value="HTH_MarR-typ"/>
</dbReference>
<dbReference type="InterPro" id="IPR036390">
    <property type="entry name" value="WH_DNA-bd_sf"/>
</dbReference>
<dbReference type="AlphaFoldDB" id="A0A9D1JED5"/>
<dbReference type="PROSITE" id="PS50995">
    <property type="entry name" value="HTH_MARR_2"/>
    <property type="match status" value="1"/>
</dbReference>
<proteinExistence type="predicted"/>
<dbReference type="InterPro" id="IPR036388">
    <property type="entry name" value="WH-like_DNA-bd_sf"/>
</dbReference>
<evidence type="ECO:0000256" key="1">
    <source>
        <dbReference type="ARBA" id="ARBA00023015"/>
    </source>
</evidence>
<evidence type="ECO:0000259" key="4">
    <source>
        <dbReference type="PROSITE" id="PS50995"/>
    </source>
</evidence>
<gene>
    <name evidence="5" type="ORF">IAC96_13575</name>
</gene>
<accession>A0A9D1JED5</accession>
<dbReference type="PANTHER" id="PTHR42756:SF2">
    <property type="entry name" value="MARR FAMILY REGULATORY PROTEIN"/>
    <property type="match status" value="1"/>
</dbReference>
<dbReference type="GO" id="GO:0003677">
    <property type="term" value="F:DNA binding"/>
    <property type="evidence" value="ECO:0007669"/>
    <property type="project" value="UniProtKB-KW"/>
</dbReference>
<dbReference type="SUPFAM" id="SSF46785">
    <property type="entry name" value="Winged helix' DNA-binding domain"/>
    <property type="match status" value="1"/>
</dbReference>
<dbReference type="GO" id="GO:0003700">
    <property type="term" value="F:DNA-binding transcription factor activity"/>
    <property type="evidence" value="ECO:0007669"/>
    <property type="project" value="InterPro"/>
</dbReference>
<evidence type="ECO:0000256" key="3">
    <source>
        <dbReference type="ARBA" id="ARBA00023163"/>
    </source>
</evidence>
<dbReference type="SMART" id="SM00347">
    <property type="entry name" value="HTH_MARR"/>
    <property type="match status" value="1"/>
</dbReference>
<keyword evidence="3" id="KW-0804">Transcription</keyword>
<organism evidence="5 6">
    <name type="scientific">Candidatus Fimimorpha faecalis</name>
    <dbReference type="NCBI Taxonomy" id="2840824"/>
    <lineage>
        <taxon>Bacteria</taxon>
        <taxon>Bacillati</taxon>
        <taxon>Bacillota</taxon>
        <taxon>Clostridia</taxon>
        <taxon>Eubacteriales</taxon>
        <taxon>Candidatus Fimimorpha</taxon>
    </lineage>
</organism>
<dbReference type="PRINTS" id="PR00598">
    <property type="entry name" value="HTHMARR"/>
</dbReference>